<evidence type="ECO:0000313" key="2">
    <source>
        <dbReference type="Proteomes" id="UP001150581"/>
    </source>
</evidence>
<gene>
    <name evidence="1" type="ORF">LPJ66_006211</name>
</gene>
<sequence length="638" mass="70360">MNLPHHESEMDVDEEYDGNSVIISNQALTPTSTASSYSTNTNTNTNANTVTVTETETTTTTKTKTMQLDKDMFRQQQQQEISPPVSASSAIMTSSPVQSQMLVPLTDTLQKRPTTSYSPIGMALSMLHSQRTVHSLVPDSQGIFHYHRSTGSFENSRGGMSRNIEGVQGLRQLLSRSNLSMASSTDVQQRAVEQVIRRLALAAPRKYSQRLDTLRSDHARKFKWQDHRVEELQQRETERIRRRVAEEMAIRSAAETSRIEEIEQPDDEWVSDTDNEDTTDMLTWEAYEMTERMQRRAINRRTLGGGITKETKGRRQRPPASAGSSLTQAYARHTGGEAAARRMVSEMGNGDATAILRMLRNGVSVNTRDNIGRTPLHVASSSGNVEAVRLLIHMGAEVNSTDRVGNTPLMLAATSARADVIHPLLEGGADPRIGQGLLSAMTMVRSRLRMLRAQIEQARAVERAATGSLSELIPRAKKRRHQAAAVAKECMDIINMLRVSTTKHIEEEQHESANNLLLGAYDRAATPAADSGTLGTAGEPHIMSNQAVSELDSLSAQLLSMGIAEPDREESAEVSEVDSYRDKGKMADTGDFAERITDPELVIGTVDVASAEMLARDNEDEDQFDQLLAKFSQLLGDD</sequence>
<proteinExistence type="predicted"/>
<evidence type="ECO:0000313" key="1">
    <source>
        <dbReference type="EMBL" id="KAJ1892665.1"/>
    </source>
</evidence>
<name>A0ACC1ICJ2_9FUNG</name>
<accession>A0ACC1ICJ2</accession>
<organism evidence="1 2">
    <name type="scientific">Kickxella alabastrina</name>
    <dbReference type="NCBI Taxonomy" id="61397"/>
    <lineage>
        <taxon>Eukaryota</taxon>
        <taxon>Fungi</taxon>
        <taxon>Fungi incertae sedis</taxon>
        <taxon>Zoopagomycota</taxon>
        <taxon>Kickxellomycotina</taxon>
        <taxon>Kickxellomycetes</taxon>
        <taxon>Kickxellales</taxon>
        <taxon>Kickxellaceae</taxon>
        <taxon>Kickxella</taxon>
    </lineage>
</organism>
<dbReference type="Proteomes" id="UP001150581">
    <property type="component" value="Unassembled WGS sequence"/>
</dbReference>
<dbReference type="EMBL" id="JANBPG010000955">
    <property type="protein sequence ID" value="KAJ1892665.1"/>
    <property type="molecule type" value="Genomic_DNA"/>
</dbReference>
<reference evidence="1" key="1">
    <citation type="submission" date="2022-07" db="EMBL/GenBank/DDBJ databases">
        <title>Phylogenomic reconstructions and comparative analyses of Kickxellomycotina fungi.</title>
        <authorList>
            <person name="Reynolds N.K."/>
            <person name="Stajich J.E."/>
            <person name="Barry K."/>
            <person name="Grigoriev I.V."/>
            <person name="Crous P."/>
            <person name="Smith M.E."/>
        </authorList>
    </citation>
    <scope>NUCLEOTIDE SEQUENCE</scope>
    <source>
        <strain evidence="1">Benny 63K</strain>
    </source>
</reference>
<comment type="caution">
    <text evidence="1">The sequence shown here is derived from an EMBL/GenBank/DDBJ whole genome shotgun (WGS) entry which is preliminary data.</text>
</comment>
<keyword evidence="2" id="KW-1185">Reference proteome</keyword>
<protein>
    <submittedName>
        <fullName evidence="1">Uncharacterized protein</fullName>
    </submittedName>
</protein>